<keyword evidence="1" id="KW-0812">Transmembrane</keyword>
<dbReference type="Proteomes" id="UP000189739">
    <property type="component" value="Unassembled WGS sequence"/>
</dbReference>
<evidence type="ECO:0000256" key="1">
    <source>
        <dbReference type="SAM" id="Phobius"/>
    </source>
</evidence>
<proteinExistence type="predicted"/>
<feature type="transmembrane region" description="Helical" evidence="1">
    <location>
        <begin position="97"/>
        <end position="114"/>
    </location>
</feature>
<sequence>MLFIRKFRAFFYKEYPNDVDQLSEIDFYQQFEKKIAKGKGDERWKELLEKAWKVRDFEIELYWKRANYFWLFQLPAFTAYFTLASKVSESQRLPDEVLVITCLGIVFSTAWFLINIGSKSWQRHWEVYIDLFEDKYYGPLYQTINSPKTFSVSKINEVVSLSFIFVWILFAFKTISFNKYFIDSDCGIECFNPVVAYSITFTILILIAMFFGYGRGYFKDREVKMFKRKYHYEDN</sequence>
<dbReference type="Pfam" id="PF24838">
    <property type="entry name" value="8xMP"/>
    <property type="match status" value="1"/>
</dbReference>
<dbReference type="AlphaFoldDB" id="A0A1S9PJL7"/>
<accession>A0A1S9PJL7</accession>
<dbReference type="EMBL" id="MBTF01000003">
    <property type="protein sequence ID" value="OOQ61127.1"/>
    <property type="molecule type" value="Genomic_DNA"/>
</dbReference>
<keyword evidence="3" id="KW-1185">Reference proteome</keyword>
<feature type="transmembrane region" description="Helical" evidence="1">
    <location>
        <begin position="68"/>
        <end position="85"/>
    </location>
</feature>
<gene>
    <name evidence="2" type="ORF">BC343_22050</name>
</gene>
<comment type="caution">
    <text evidence="2">The sequence shown here is derived from an EMBL/GenBank/DDBJ whole genome shotgun (WGS) entry which is preliminary data.</text>
</comment>
<feature type="transmembrane region" description="Helical" evidence="1">
    <location>
        <begin position="195"/>
        <end position="218"/>
    </location>
</feature>
<keyword evidence="1" id="KW-1133">Transmembrane helix</keyword>
<feature type="transmembrane region" description="Helical" evidence="1">
    <location>
        <begin position="158"/>
        <end position="175"/>
    </location>
</feature>
<evidence type="ECO:0000313" key="2">
    <source>
        <dbReference type="EMBL" id="OOQ61127.1"/>
    </source>
</evidence>
<dbReference type="InterPro" id="IPR056918">
    <property type="entry name" value="8xMP"/>
</dbReference>
<reference evidence="2 3" key="1">
    <citation type="submission" date="2016-07" db="EMBL/GenBank/DDBJ databases">
        <title>Genomic analysis of zinc-resistant bacterium Mucilaginibacter pedocola TBZ30.</title>
        <authorList>
            <person name="Huang J."/>
            <person name="Tang J."/>
        </authorList>
    </citation>
    <scope>NUCLEOTIDE SEQUENCE [LARGE SCALE GENOMIC DNA]</scope>
    <source>
        <strain evidence="2 3">TBZ30</strain>
    </source>
</reference>
<protein>
    <submittedName>
        <fullName evidence="2">Uncharacterized protein</fullName>
    </submittedName>
</protein>
<keyword evidence="1" id="KW-0472">Membrane</keyword>
<name>A0A1S9PJL7_9SPHI</name>
<evidence type="ECO:0000313" key="3">
    <source>
        <dbReference type="Proteomes" id="UP000189739"/>
    </source>
</evidence>
<organism evidence="2 3">
    <name type="scientific">Mucilaginibacter pedocola</name>
    <dbReference type="NCBI Taxonomy" id="1792845"/>
    <lineage>
        <taxon>Bacteria</taxon>
        <taxon>Pseudomonadati</taxon>
        <taxon>Bacteroidota</taxon>
        <taxon>Sphingobacteriia</taxon>
        <taxon>Sphingobacteriales</taxon>
        <taxon>Sphingobacteriaceae</taxon>
        <taxon>Mucilaginibacter</taxon>
    </lineage>
</organism>